<name>A0A0L0SJK7_ALLM3</name>
<feature type="domain" description="RNA 3'-terminal phosphate cyclase" evidence="5">
    <location>
        <begin position="1"/>
        <end position="346"/>
    </location>
</feature>
<dbReference type="InterPro" id="IPR000228">
    <property type="entry name" value="RNA3'_term_phos_cyc"/>
</dbReference>
<dbReference type="STRING" id="578462.A0A0L0SJK7"/>
<dbReference type="PROSITE" id="PS01287">
    <property type="entry name" value="RTC"/>
    <property type="match status" value="1"/>
</dbReference>
<comment type="subcellular location">
    <subcellularLocation>
        <location evidence="1">Nucleus</location>
        <location evidence="1">Nucleolus</location>
    </subcellularLocation>
</comment>
<reference evidence="7 8" key="1">
    <citation type="submission" date="2009-11" db="EMBL/GenBank/DDBJ databases">
        <title>Annotation of Allomyces macrogynus ATCC 38327.</title>
        <authorList>
            <consortium name="The Broad Institute Genome Sequencing Platform"/>
            <person name="Russ C."/>
            <person name="Cuomo C."/>
            <person name="Burger G."/>
            <person name="Gray M.W."/>
            <person name="Holland P.W.H."/>
            <person name="King N."/>
            <person name="Lang F.B.F."/>
            <person name="Roger A.J."/>
            <person name="Ruiz-Trillo I."/>
            <person name="Young S.K."/>
            <person name="Zeng Q."/>
            <person name="Gargeya S."/>
            <person name="Fitzgerald M."/>
            <person name="Haas B."/>
            <person name="Abouelleil A."/>
            <person name="Alvarado L."/>
            <person name="Arachchi H.M."/>
            <person name="Berlin A."/>
            <person name="Chapman S.B."/>
            <person name="Gearin G."/>
            <person name="Goldberg J."/>
            <person name="Griggs A."/>
            <person name="Gujja S."/>
            <person name="Hansen M."/>
            <person name="Heiman D."/>
            <person name="Howarth C."/>
            <person name="Larimer J."/>
            <person name="Lui A."/>
            <person name="MacDonald P.J.P."/>
            <person name="McCowen C."/>
            <person name="Montmayeur A."/>
            <person name="Murphy C."/>
            <person name="Neiman D."/>
            <person name="Pearson M."/>
            <person name="Priest M."/>
            <person name="Roberts A."/>
            <person name="Saif S."/>
            <person name="Shea T."/>
            <person name="Sisk P."/>
            <person name="Stolte C."/>
            <person name="Sykes S."/>
            <person name="Wortman J."/>
            <person name="Nusbaum C."/>
            <person name="Birren B."/>
        </authorList>
    </citation>
    <scope>NUCLEOTIDE SEQUENCE [LARGE SCALE GENOMIC DNA]</scope>
    <source>
        <strain evidence="7 8">ATCC 38327</strain>
    </source>
</reference>
<dbReference type="GO" id="GO:0004521">
    <property type="term" value="F:RNA endonuclease activity"/>
    <property type="evidence" value="ECO:0007669"/>
    <property type="project" value="TreeGrafter"/>
</dbReference>
<gene>
    <name evidence="7" type="ORF">AMAG_07869</name>
</gene>
<dbReference type="GO" id="GO:0000479">
    <property type="term" value="P:endonucleolytic cleavage of tricistronic rRNA transcript (SSU-rRNA, 5.8S rRNA, LSU-rRNA)"/>
    <property type="evidence" value="ECO:0007669"/>
    <property type="project" value="TreeGrafter"/>
</dbReference>
<evidence type="ECO:0000256" key="3">
    <source>
        <dbReference type="ARBA" id="ARBA00022517"/>
    </source>
</evidence>
<dbReference type="AlphaFoldDB" id="A0A0L0SJK7"/>
<dbReference type="GO" id="GO:0005730">
    <property type="term" value="C:nucleolus"/>
    <property type="evidence" value="ECO:0007669"/>
    <property type="project" value="UniProtKB-SubCell"/>
</dbReference>
<dbReference type="Pfam" id="PF05189">
    <property type="entry name" value="RTC_insert"/>
    <property type="match status" value="1"/>
</dbReference>
<sequence length="371" mass="39315">MRERLVLAVLSGRALKIDRIRADSDAPGLADYEITLLKLLDAVTNGTEVRISHTGTQLVFSPGVLVGGPVDLEIPPSRAVGYYLEALIAVAPFAKKPVAATLHGGAITACEGTHRAFTDASADTLRTATLPFLSRAYGLDAAGLELQVVRRGAPPLGGGSVRLVVQPAHPASLRPAQGLTDAGRIRKIRGVAACTRVSPALATRIANSARAVLTRYIPDVYVYADAARKEQAGASPGFSLSLVAESTTNIIYTADVAARPRTEDDDGALNDPEQLGETCAKGLLEAIAQGACVDRAVEWLALVFAVTCSDDVSKLVLPRRGEYGLDKITIQYLRDLHTFFNVQFKISEPTSDTVQLAGVGVGYNGIFRKVV</sequence>
<dbReference type="EMBL" id="GG745340">
    <property type="protein sequence ID" value="KNE62676.1"/>
    <property type="molecule type" value="Genomic_DNA"/>
</dbReference>
<dbReference type="Gene3D" id="3.65.10.20">
    <property type="entry name" value="RNA 3'-terminal phosphate cyclase domain"/>
    <property type="match status" value="1"/>
</dbReference>
<dbReference type="InterPro" id="IPR013791">
    <property type="entry name" value="RNA3'-term_phos_cycl_insert"/>
</dbReference>
<dbReference type="InterPro" id="IPR023797">
    <property type="entry name" value="RNA3'_phos_cyclase_dom"/>
</dbReference>
<dbReference type="PANTHER" id="PTHR11096:SF1">
    <property type="entry name" value="RNA 3'-TERMINAL PHOSPHATE CYCLASE-LIKE PROTEIN"/>
    <property type="match status" value="1"/>
</dbReference>
<dbReference type="InterPro" id="IPR037136">
    <property type="entry name" value="RNA3'_phos_cyclase_dom_sf"/>
</dbReference>
<dbReference type="InterPro" id="IPR016443">
    <property type="entry name" value="RNA3'_term_phos_cyc_type_2"/>
</dbReference>
<dbReference type="InterPro" id="IPR036553">
    <property type="entry name" value="RPTC_insert"/>
</dbReference>
<keyword evidence="8" id="KW-1185">Reference proteome</keyword>
<reference evidence="8" key="2">
    <citation type="submission" date="2009-11" db="EMBL/GenBank/DDBJ databases">
        <title>The Genome Sequence of Allomyces macrogynus strain ATCC 38327.</title>
        <authorList>
            <consortium name="The Broad Institute Genome Sequencing Platform"/>
            <person name="Russ C."/>
            <person name="Cuomo C."/>
            <person name="Shea T."/>
            <person name="Young S.K."/>
            <person name="Zeng Q."/>
            <person name="Koehrsen M."/>
            <person name="Haas B."/>
            <person name="Borodovsky M."/>
            <person name="Guigo R."/>
            <person name="Alvarado L."/>
            <person name="Berlin A."/>
            <person name="Borenstein D."/>
            <person name="Chen Z."/>
            <person name="Engels R."/>
            <person name="Freedman E."/>
            <person name="Gellesch M."/>
            <person name="Goldberg J."/>
            <person name="Griggs A."/>
            <person name="Gujja S."/>
            <person name="Heiman D."/>
            <person name="Hepburn T."/>
            <person name="Howarth C."/>
            <person name="Jen D."/>
            <person name="Larson L."/>
            <person name="Lewis B."/>
            <person name="Mehta T."/>
            <person name="Park D."/>
            <person name="Pearson M."/>
            <person name="Roberts A."/>
            <person name="Saif S."/>
            <person name="Shenoy N."/>
            <person name="Sisk P."/>
            <person name="Stolte C."/>
            <person name="Sykes S."/>
            <person name="Walk T."/>
            <person name="White J."/>
            <person name="Yandava C."/>
            <person name="Burger G."/>
            <person name="Gray M.W."/>
            <person name="Holland P.W.H."/>
            <person name="King N."/>
            <person name="Lang F.B.F."/>
            <person name="Roger A.J."/>
            <person name="Ruiz-Trillo I."/>
            <person name="Lander E."/>
            <person name="Nusbaum C."/>
        </authorList>
    </citation>
    <scope>NUCLEOTIDE SEQUENCE [LARGE SCALE GENOMIC DNA]</scope>
    <source>
        <strain evidence="8">ATCC 38327</strain>
    </source>
</reference>
<dbReference type="InterPro" id="IPR013792">
    <property type="entry name" value="RNA3'P_cycl/enolpyr_Trfase_a/b"/>
</dbReference>
<evidence type="ECO:0000313" key="7">
    <source>
        <dbReference type="EMBL" id="KNE62676.1"/>
    </source>
</evidence>
<comment type="similarity">
    <text evidence="2">Belongs to the RNA 3'-terminal cyclase family. Type 2 subfamily.</text>
</comment>
<dbReference type="InterPro" id="IPR020719">
    <property type="entry name" value="RNA3'_term_phos_cycl-like_CS"/>
</dbReference>
<organism evidence="7 8">
    <name type="scientific">Allomyces macrogynus (strain ATCC 38327)</name>
    <name type="common">Allomyces javanicus var. macrogynus</name>
    <dbReference type="NCBI Taxonomy" id="578462"/>
    <lineage>
        <taxon>Eukaryota</taxon>
        <taxon>Fungi</taxon>
        <taxon>Fungi incertae sedis</taxon>
        <taxon>Blastocladiomycota</taxon>
        <taxon>Blastocladiomycetes</taxon>
        <taxon>Blastocladiales</taxon>
        <taxon>Blastocladiaceae</taxon>
        <taxon>Allomyces</taxon>
    </lineage>
</organism>
<dbReference type="VEuPathDB" id="FungiDB:AMAG_07869"/>
<dbReference type="SUPFAM" id="SSF55205">
    <property type="entry name" value="EPT/RTPC-like"/>
    <property type="match status" value="1"/>
</dbReference>
<dbReference type="Pfam" id="PF01137">
    <property type="entry name" value="RTC"/>
    <property type="match status" value="1"/>
</dbReference>
<dbReference type="OMA" id="YTDQNKG"/>
<keyword evidence="3" id="KW-0690">Ribosome biogenesis</keyword>
<evidence type="ECO:0000313" key="8">
    <source>
        <dbReference type="Proteomes" id="UP000054350"/>
    </source>
</evidence>
<evidence type="ECO:0000256" key="1">
    <source>
        <dbReference type="ARBA" id="ARBA00004604"/>
    </source>
</evidence>
<dbReference type="eggNOG" id="KOG3980">
    <property type="taxonomic scope" value="Eukaryota"/>
</dbReference>
<keyword evidence="4" id="KW-0539">Nucleus</keyword>
<feature type="domain" description="RNA 3'-terminal phosphate cyclase insert" evidence="6">
    <location>
        <begin position="180"/>
        <end position="288"/>
    </location>
</feature>
<dbReference type="Gene3D" id="3.30.360.20">
    <property type="entry name" value="RNA 3'-terminal phosphate cyclase, insert domain"/>
    <property type="match status" value="1"/>
</dbReference>
<protein>
    <submittedName>
        <fullName evidence="7">18S rRNA biogenesis protein RCL1</fullName>
    </submittedName>
</protein>
<evidence type="ECO:0000256" key="2">
    <source>
        <dbReference type="ARBA" id="ARBA00007089"/>
    </source>
</evidence>
<dbReference type="NCBIfam" id="TIGR03400">
    <property type="entry name" value="18S_RNA_Rcl1p"/>
    <property type="match status" value="1"/>
</dbReference>
<evidence type="ECO:0000259" key="6">
    <source>
        <dbReference type="Pfam" id="PF05189"/>
    </source>
</evidence>
<proteinExistence type="inferred from homology"/>
<dbReference type="PANTHER" id="PTHR11096">
    <property type="entry name" value="RNA 3' TERMINAL PHOSPHATE CYCLASE"/>
    <property type="match status" value="1"/>
</dbReference>
<accession>A0A0L0SJK7</accession>
<evidence type="ECO:0000259" key="5">
    <source>
        <dbReference type="Pfam" id="PF01137"/>
    </source>
</evidence>
<evidence type="ECO:0000256" key="4">
    <source>
        <dbReference type="ARBA" id="ARBA00023242"/>
    </source>
</evidence>
<dbReference type="Proteomes" id="UP000054350">
    <property type="component" value="Unassembled WGS sequence"/>
</dbReference>
<dbReference type="OrthoDB" id="1911237at2759"/>